<evidence type="ECO:0000313" key="2">
    <source>
        <dbReference type="Proteomes" id="UP000075683"/>
    </source>
</evidence>
<organism evidence="1 2">
    <name type="scientific">Caldibacillus debilis</name>
    <dbReference type="NCBI Taxonomy" id="301148"/>
    <lineage>
        <taxon>Bacteria</taxon>
        <taxon>Bacillati</taxon>
        <taxon>Bacillota</taxon>
        <taxon>Bacilli</taxon>
        <taxon>Bacillales</taxon>
        <taxon>Bacillaceae</taxon>
        <taxon>Caldibacillus</taxon>
    </lineage>
</organism>
<reference evidence="1 2" key="1">
    <citation type="submission" date="2016-01" db="EMBL/GenBank/DDBJ databases">
        <title>Draft Genome Sequences of Seven Thermophilic Sporeformers Isolated from Foods.</title>
        <authorList>
            <person name="Berendsen E.M."/>
            <person name="Wells-Bennik M.H."/>
            <person name="Krawcyk A.O."/>
            <person name="De Jong A."/>
            <person name="Holsappel S."/>
            <person name="Eijlander R.T."/>
            <person name="Kuipers O.P."/>
        </authorList>
    </citation>
    <scope>NUCLEOTIDE SEQUENCE [LARGE SCALE GENOMIC DNA]</scope>
    <source>
        <strain evidence="1 2">B4135</strain>
    </source>
</reference>
<dbReference type="STRING" id="301148.B4135_0121"/>
<gene>
    <name evidence="1" type="ORF">B4135_0121</name>
</gene>
<accession>A0A150M983</accession>
<protein>
    <submittedName>
        <fullName evidence="1">Uncharacterized protein</fullName>
    </submittedName>
</protein>
<proteinExistence type="predicted"/>
<dbReference type="Proteomes" id="UP000075683">
    <property type="component" value="Unassembled WGS sequence"/>
</dbReference>
<evidence type="ECO:0000313" key="1">
    <source>
        <dbReference type="EMBL" id="KYD20739.1"/>
    </source>
</evidence>
<dbReference type="AlphaFoldDB" id="A0A150M983"/>
<dbReference type="EMBL" id="LQYT01000030">
    <property type="protein sequence ID" value="KYD20739.1"/>
    <property type="molecule type" value="Genomic_DNA"/>
</dbReference>
<comment type="caution">
    <text evidence="1">The sequence shown here is derived from an EMBL/GenBank/DDBJ whole genome shotgun (WGS) entry which is preliminary data.</text>
</comment>
<sequence length="47" mass="5176">MEKVKRPSLREKRISGDSVLFTYMGSGWTGVSANPMILFLEVLGCNG</sequence>
<name>A0A150M983_9BACI</name>